<comment type="caution">
    <text evidence="2">The sequence shown here is derived from an EMBL/GenBank/DDBJ whole genome shotgun (WGS) entry which is preliminary data.</text>
</comment>
<accession>A0AA36M9B8</accession>
<evidence type="ECO:0000313" key="2">
    <source>
        <dbReference type="EMBL" id="CAJ0601402.1"/>
    </source>
</evidence>
<feature type="chain" id="PRO_5041384946" evidence="1">
    <location>
        <begin position="17"/>
        <end position="82"/>
    </location>
</feature>
<gene>
    <name evidence="2" type="ORF">CYNAS_LOCUS13385</name>
</gene>
<evidence type="ECO:0000313" key="3">
    <source>
        <dbReference type="Proteomes" id="UP001176961"/>
    </source>
</evidence>
<reference evidence="2" key="1">
    <citation type="submission" date="2023-07" db="EMBL/GenBank/DDBJ databases">
        <authorList>
            <consortium name="CYATHOMIX"/>
        </authorList>
    </citation>
    <scope>NUCLEOTIDE SEQUENCE</scope>
    <source>
        <strain evidence="2">N/A</strain>
    </source>
</reference>
<dbReference type="EMBL" id="CATQJL010000305">
    <property type="protein sequence ID" value="CAJ0601402.1"/>
    <property type="molecule type" value="Genomic_DNA"/>
</dbReference>
<dbReference type="Proteomes" id="UP001176961">
    <property type="component" value="Unassembled WGS sequence"/>
</dbReference>
<protein>
    <submittedName>
        <fullName evidence="2">Uncharacterized protein</fullName>
    </submittedName>
</protein>
<evidence type="ECO:0000256" key="1">
    <source>
        <dbReference type="SAM" id="SignalP"/>
    </source>
</evidence>
<proteinExistence type="predicted"/>
<feature type="signal peptide" evidence="1">
    <location>
        <begin position="1"/>
        <end position="16"/>
    </location>
</feature>
<organism evidence="2 3">
    <name type="scientific">Cylicocyclus nassatus</name>
    <name type="common">Nematode worm</name>
    <dbReference type="NCBI Taxonomy" id="53992"/>
    <lineage>
        <taxon>Eukaryota</taxon>
        <taxon>Metazoa</taxon>
        <taxon>Ecdysozoa</taxon>
        <taxon>Nematoda</taxon>
        <taxon>Chromadorea</taxon>
        <taxon>Rhabditida</taxon>
        <taxon>Rhabditina</taxon>
        <taxon>Rhabditomorpha</taxon>
        <taxon>Strongyloidea</taxon>
        <taxon>Strongylidae</taxon>
        <taxon>Cylicocyclus</taxon>
    </lineage>
</organism>
<keyword evidence="1" id="KW-0732">Signal</keyword>
<name>A0AA36M9B8_CYLNA</name>
<dbReference type="AlphaFoldDB" id="A0AA36M9B8"/>
<sequence length="82" mass="9062">MRTLLVFLAILAVALAQMTFTDQWNKRSGLFEPLAPQRTSGRSASCSRHEIDEMLLQLAQVQSAQKEILADLNACAATKKTL</sequence>
<keyword evidence="3" id="KW-1185">Reference proteome</keyword>